<gene>
    <name evidence="2" type="ORF">g.4385</name>
</gene>
<feature type="region of interest" description="Disordered" evidence="1">
    <location>
        <begin position="1"/>
        <end position="24"/>
    </location>
</feature>
<dbReference type="AlphaFoldDB" id="A0A1B6K7I0"/>
<dbReference type="Gene3D" id="3.30.160.20">
    <property type="match status" value="1"/>
</dbReference>
<reference evidence="2" key="1">
    <citation type="submission" date="2015-11" db="EMBL/GenBank/DDBJ databases">
        <title>De novo transcriptome assembly of four potential Pierce s Disease insect vectors from Arizona vineyards.</title>
        <authorList>
            <person name="Tassone E.E."/>
        </authorList>
    </citation>
    <scope>NUCLEOTIDE SEQUENCE</scope>
</reference>
<dbReference type="SUPFAM" id="SSF54768">
    <property type="entry name" value="dsRNA-binding domain-like"/>
    <property type="match status" value="1"/>
</dbReference>
<evidence type="ECO:0000313" key="2">
    <source>
        <dbReference type="EMBL" id="JAT07355.1"/>
    </source>
</evidence>
<name>A0A1B6K7I0_9HEMI</name>
<dbReference type="CDD" id="cd00048">
    <property type="entry name" value="DSRM_SF"/>
    <property type="match status" value="1"/>
</dbReference>
<dbReference type="EMBL" id="GECU01000352">
    <property type="protein sequence ID" value="JAT07355.1"/>
    <property type="molecule type" value="Transcribed_RNA"/>
</dbReference>
<evidence type="ECO:0000256" key="1">
    <source>
        <dbReference type="SAM" id="MobiDB-lite"/>
    </source>
</evidence>
<protein>
    <recommendedName>
        <fullName evidence="3">DRBM domain-containing protein</fullName>
    </recommendedName>
</protein>
<evidence type="ECO:0008006" key="3">
    <source>
        <dbReference type="Google" id="ProtNLM"/>
    </source>
</evidence>
<accession>A0A1B6K7I0</accession>
<proteinExistence type="predicted"/>
<organism evidence="2">
    <name type="scientific">Homalodisca liturata</name>
    <dbReference type="NCBI Taxonomy" id="320908"/>
    <lineage>
        <taxon>Eukaryota</taxon>
        <taxon>Metazoa</taxon>
        <taxon>Ecdysozoa</taxon>
        <taxon>Arthropoda</taxon>
        <taxon>Hexapoda</taxon>
        <taxon>Insecta</taxon>
        <taxon>Pterygota</taxon>
        <taxon>Neoptera</taxon>
        <taxon>Paraneoptera</taxon>
        <taxon>Hemiptera</taxon>
        <taxon>Auchenorrhyncha</taxon>
        <taxon>Membracoidea</taxon>
        <taxon>Cicadellidae</taxon>
        <taxon>Cicadellinae</taxon>
        <taxon>Proconiini</taxon>
        <taxon>Homalodisca</taxon>
    </lineage>
</organism>
<sequence length="317" mass="37339">MYNRHPSLRGIMKNASPRKMPSPSFDDLDEEFELTFDDKSLIMDLMFIEHFVRLDDDSDDEEYRCLFSCDICHGTRSATSRPDYSDNASDLTLTPEKRTHIIKQLMHDFFKEAWVKKAEKRKKVYAKKQNKLKHLDIEGIEKEAHEKETQPETVLNTSKKVVTKLKRSITPPFVPCKQKYMKIEKEMFYEKNEQTVAMNPKQKSTVCNTKLEPMDDRKSPFYIQRDWVNVELYQDGLLKNNWNPTQVMYEICSQCSWGTPEFSTRSFVLGNGFLFSVRVKDHISISKRWGQTKKIAKHFASSQFLNFLGFKFTYEPT</sequence>